<name>A0A0D2DQB9_9EURO</name>
<dbReference type="InterPro" id="IPR021860">
    <property type="entry name" value="Peptidase_S12_Pab87-rel_C"/>
</dbReference>
<dbReference type="Gene3D" id="2.40.128.600">
    <property type="match status" value="1"/>
</dbReference>
<accession>A0A0D2DQB9</accession>
<protein>
    <recommendedName>
        <fullName evidence="6">Beta-lactamase-related domain-containing protein</fullName>
    </recommendedName>
</protein>
<dbReference type="RefSeq" id="XP_016265244.1">
    <property type="nucleotide sequence ID" value="XM_016404239.1"/>
</dbReference>
<sequence>MAVGKDTLWTDTVVADSAKSLTDSHVEHEPAITAGSHVISDEVVGSFECPFTRDFDTLVQNTLDQWHIQGMSIAVVHGDKTWTKGYGHSILPDEPVQPTTLFYTGSTTKSFLAAAVSTLVHDNDKFGEIQWDTPLNQLIRDDFVLQDHYATSHVTIEDALSHRTGMPGHTLTFGGSTLKESVRSLRHLYMNKPIRTTWQYCNLMYMAVSHMVEVVTGSWLGDFMKKRIWEPLGMKQTFFKLADAEEYVRQHHPECQIAVGYSWDKTNEVAKAVPCWRDMVVSGAGAIISSAEDYAKYLRMMIEQPQDGPLPNQSYTDVTSPRTIMPPFDPHYSQTLLYALGWIIGVYNGETVVSHGGGLEGFSTGMLYLPARKFGVAILANTQSRGTEVPAWHLIDNLLNVPLEKRVDMFEWNENAEAENKKQIASAPARLYPSVPSPGLSLTLPLSAYTGTYTNDAYRPFVISLTDEPDAKLRAVTEGPVQVVLSLVHVTGEHFVANMFLFTHATEPLAALKAQFKIGIQGKVSEFGAELDFLSGGGAMIWFKRIEE</sequence>
<dbReference type="GeneID" id="27355525"/>
<dbReference type="STRING" id="215243.A0A0D2DQB9"/>
<dbReference type="InterPro" id="IPR050491">
    <property type="entry name" value="AmpC-like"/>
</dbReference>
<proteinExistence type="inferred from homology"/>
<evidence type="ECO:0000256" key="1">
    <source>
        <dbReference type="ARBA" id="ARBA00038215"/>
    </source>
</evidence>
<dbReference type="HOGENOM" id="CLU_020027_14_1_1"/>
<dbReference type="InterPro" id="IPR012338">
    <property type="entry name" value="Beta-lactam/transpept-like"/>
</dbReference>
<dbReference type="InterPro" id="IPR001466">
    <property type="entry name" value="Beta-lactam-related"/>
</dbReference>
<dbReference type="PANTHER" id="PTHR46825:SF9">
    <property type="entry name" value="BETA-LACTAMASE-RELATED DOMAIN-CONTAINING PROTEIN"/>
    <property type="match status" value="1"/>
</dbReference>
<dbReference type="Gene3D" id="3.40.710.10">
    <property type="entry name" value="DD-peptidase/beta-lactamase superfamily"/>
    <property type="match status" value="1"/>
</dbReference>
<dbReference type="VEuPathDB" id="FungiDB:PV06_03451"/>
<keyword evidence="5" id="KW-1185">Reference proteome</keyword>
<feature type="domain" description="Beta-lactamase-related" evidence="2">
    <location>
        <begin position="55"/>
        <end position="395"/>
    </location>
</feature>
<dbReference type="Proteomes" id="UP000053342">
    <property type="component" value="Unassembled WGS sequence"/>
</dbReference>
<dbReference type="EMBL" id="KN847334">
    <property type="protein sequence ID" value="KIW45028.1"/>
    <property type="molecule type" value="Genomic_DNA"/>
</dbReference>
<evidence type="ECO:0008006" key="6">
    <source>
        <dbReference type="Google" id="ProtNLM"/>
    </source>
</evidence>
<evidence type="ECO:0000313" key="4">
    <source>
        <dbReference type="EMBL" id="KIW45028.1"/>
    </source>
</evidence>
<gene>
    <name evidence="4" type="ORF">PV06_03451</name>
</gene>
<dbReference type="Pfam" id="PF00144">
    <property type="entry name" value="Beta-lactamase"/>
    <property type="match status" value="1"/>
</dbReference>
<dbReference type="PANTHER" id="PTHR46825">
    <property type="entry name" value="D-ALANYL-D-ALANINE-CARBOXYPEPTIDASE/ENDOPEPTIDASE AMPH"/>
    <property type="match status" value="1"/>
</dbReference>
<dbReference type="Pfam" id="PF11954">
    <property type="entry name" value="DUF3471"/>
    <property type="match status" value="1"/>
</dbReference>
<evidence type="ECO:0000259" key="3">
    <source>
        <dbReference type="Pfam" id="PF11954"/>
    </source>
</evidence>
<comment type="similarity">
    <text evidence="1">Belongs to the peptidase S12 family.</text>
</comment>
<dbReference type="AlphaFoldDB" id="A0A0D2DQB9"/>
<organism evidence="4 5">
    <name type="scientific">Exophiala oligosperma</name>
    <dbReference type="NCBI Taxonomy" id="215243"/>
    <lineage>
        <taxon>Eukaryota</taxon>
        <taxon>Fungi</taxon>
        <taxon>Dikarya</taxon>
        <taxon>Ascomycota</taxon>
        <taxon>Pezizomycotina</taxon>
        <taxon>Eurotiomycetes</taxon>
        <taxon>Chaetothyriomycetidae</taxon>
        <taxon>Chaetothyriales</taxon>
        <taxon>Herpotrichiellaceae</taxon>
        <taxon>Exophiala</taxon>
    </lineage>
</organism>
<feature type="domain" description="Peptidase S12 Pab87-related C-terminal" evidence="3">
    <location>
        <begin position="443"/>
        <end position="534"/>
    </location>
</feature>
<evidence type="ECO:0000259" key="2">
    <source>
        <dbReference type="Pfam" id="PF00144"/>
    </source>
</evidence>
<evidence type="ECO:0000313" key="5">
    <source>
        <dbReference type="Proteomes" id="UP000053342"/>
    </source>
</evidence>
<reference evidence="4 5" key="1">
    <citation type="submission" date="2015-01" db="EMBL/GenBank/DDBJ databases">
        <title>The Genome Sequence of Exophiala oligosperma CBS72588.</title>
        <authorList>
            <consortium name="The Broad Institute Genomics Platform"/>
            <person name="Cuomo C."/>
            <person name="de Hoog S."/>
            <person name="Gorbushina A."/>
            <person name="Stielow B."/>
            <person name="Teixiera M."/>
            <person name="Abouelleil A."/>
            <person name="Chapman S.B."/>
            <person name="Priest M."/>
            <person name="Young S.K."/>
            <person name="Wortman J."/>
            <person name="Nusbaum C."/>
            <person name="Birren B."/>
        </authorList>
    </citation>
    <scope>NUCLEOTIDE SEQUENCE [LARGE SCALE GENOMIC DNA]</scope>
    <source>
        <strain evidence="4 5">CBS 72588</strain>
    </source>
</reference>
<dbReference type="SUPFAM" id="SSF56601">
    <property type="entry name" value="beta-lactamase/transpeptidase-like"/>
    <property type="match status" value="1"/>
</dbReference>
<dbReference type="OrthoDB" id="5946976at2759"/>